<reference evidence="2 3" key="1">
    <citation type="submission" date="2015-05" db="EMBL/GenBank/DDBJ databases">
        <title>Distinctive expansion of gene families associated with plant cell wall degradation and secondary metabolism in the genomes of grapevine trunk pathogens.</title>
        <authorList>
            <person name="Lawrence D.P."/>
            <person name="Travadon R."/>
            <person name="Rolshausen P.E."/>
            <person name="Baumgartner K."/>
        </authorList>
    </citation>
    <scope>NUCLEOTIDE SEQUENCE [LARGE SCALE GENOMIC DNA]</scope>
    <source>
        <strain evidence="2">UCRPC4</strain>
    </source>
</reference>
<feature type="compositionally biased region" description="Polar residues" evidence="1">
    <location>
        <begin position="217"/>
        <end position="228"/>
    </location>
</feature>
<dbReference type="AlphaFoldDB" id="A0A0G2EVM4"/>
<protein>
    <submittedName>
        <fullName evidence="2">Uncharacterized protein</fullName>
    </submittedName>
</protein>
<feature type="compositionally biased region" description="Acidic residues" evidence="1">
    <location>
        <begin position="203"/>
        <end position="214"/>
    </location>
</feature>
<feature type="compositionally biased region" description="Low complexity" evidence="1">
    <location>
        <begin position="261"/>
        <end position="274"/>
    </location>
</feature>
<organism evidence="2 3">
    <name type="scientific">Phaeomoniella chlamydospora</name>
    <name type="common">Phaeoacremonium chlamydosporum</name>
    <dbReference type="NCBI Taxonomy" id="158046"/>
    <lineage>
        <taxon>Eukaryota</taxon>
        <taxon>Fungi</taxon>
        <taxon>Dikarya</taxon>
        <taxon>Ascomycota</taxon>
        <taxon>Pezizomycotina</taxon>
        <taxon>Eurotiomycetes</taxon>
        <taxon>Chaetothyriomycetidae</taxon>
        <taxon>Phaeomoniellales</taxon>
        <taxon>Phaeomoniellaceae</taxon>
        <taxon>Phaeomoniella</taxon>
    </lineage>
</organism>
<keyword evidence="3" id="KW-1185">Reference proteome</keyword>
<feature type="compositionally biased region" description="Basic and acidic residues" evidence="1">
    <location>
        <begin position="230"/>
        <end position="239"/>
    </location>
</feature>
<evidence type="ECO:0000313" key="3">
    <source>
        <dbReference type="Proteomes" id="UP000053317"/>
    </source>
</evidence>
<reference evidence="2 3" key="2">
    <citation type="submission" date="2015-05" db="EMBL/GenBank/DDBJ databases">
        <authorList>
            <person name="Morales-Cruz A."/>
            <person name="Amrine K.C."/>
            <person name="Cantu D."/>
        </authorList>
    </citation>
    <scope>NUCLEOTIDE SEQUENCE [LARGE SCALE GENOMIC DNA]</scope>
    <source>
        <strain evidence="2">UCRPC4</strain>
    </source>
</reference>
<gene>
    <name evidence="2" type="ORF">UCRPC4_g01428</name>
</gene>
<evidence type="ECO:0000256" key="1">
    <source>
        <dbReference type="SAM" id="MobiDB-lite"/>
    </source>
</evidence>
<feature type="region of interest" description="Disordered" evidence="1">
    <location>
        <begin position="25"/>
        <end position="124"/>
    </location>
</feature>
<proteinExistence type="predicted"/>
<dbReference type="OrthoDB" id="5398515at2759"/>
<comment type="caution">
    <text evidence="2">The sequence shown here is derived from an EMBL/GenBank/DDBJ whole genome shotgun (WGS) entry which is preliminary data.</text>
</comment>
<dbReference type="Proteomes" id="UP000053317">
    <property type="component" value="Unassembled WGS sequence"/>
</dbReference>
<feature type="region of interest" description="Disordered" evidence="1">
    <location>
        <begin position="187"/>
        <end position="305"/>
    </location>
</feature>
<name>A0A0G2EVM4_PHACM</name>
<evidence type="ECO:0000313" key="2">
    <source>
        <dbReference type="EMBL" id="KKY26737.1"/>
    </source>
</evidence>
<dbReference type="EMBL" id="LCWF01000034">
    <property type="protein sequence ID" value="KKY26737.1"/>
    <property type="molecule type" value="Genomic_DNA"/>
</dbReference>
<feature type="compositionally biased region" description="Basic and acidic residues" evidence="1">
    <location>
        <begin position="72"/>
        <end position="83"/>
    </location>
</feature>
<accession>A0A0G2EVM4</accession>
<feature type="compositionally biased region" description="Low complexity" evidence="1">
    <location>
        <begin position="97"/>
        <end position="106"/>
    </location>
</feature>
<sequence>MLPTPVKTPRKKQVANVQTAARALFQDQPQDLQDVAAIPRKPKKGRRYNGFSLESFTTEEDGTNSQIQIFTDSRDRVPEHDTNEDNPFVDHPGNGEGSSSKKNVGGSKRRKISGPRPADKDVEEAIRKDDGMIYVFRGRKIFRKFESDDEEEQLEIDPEDLGLLQHSGTAMDAGTLRRPLIRKNIKPTRLFQQQGQKRSQEIEREEEAVTDIEDACNKSQNQHASGSVTPHDDSSHRDSSSAARTSVQSFITKEHLEAESDGSAVASASGAKKASPFDSWKRVKKGSASQIGKGKKRALEVNADD</sequence>